<dbReference type="AlphaFoldDB" id="A0A645IKU4"/>
<comment type="caution">
    <text evidence="1">The sequence shown here is derived from an EMBL/GenBank/DDBJ whole genome shotgun (WGS) entry which is preliminary data.</text>
</comment>
<protein>
    <submittedName>
        <fullName evidence="1">Uncharacterized protein</fullName>
    </submittedName>
</protein>
<name>A0A645IKU4_9ZZZZ</name>
<organism evidence="1">
    <name type="scientific">bioreactor metagenome</name>
    <dbReference type="NCBI Taxonomy" id="1076179"/>
    <lineage>
        <taxon>unclassified sequences</taxon>
        <taxon>metagenomes</taxon>
        <taxon>ecological metagenomes</taxon>
    </lineage>
</organism>
<reference evidence="1" key="1">
    <citation type="submission" date="2019-08" db="EMBL/GenBank/DDBJ databases">
        <authorList>
            <person name="Kucharzyk K."/>
            <person name="Murdoch R.W."/>
            <person name="Higgins S."/>
            <person name="Loffler F."/>
        </authorList>
    </citation>
    <scope>NUCLEOTIDE SEQUENCE</scope>
</reference>
<dbReference type="EMBL" id="VSSQ01117541">
    <property type="protein sequence ID" value="MPN51935.1"/>
    <property type="molecule type" value="Genomic_DNA"/>
</dbReference>
<sequence>MVKPPKIIPNAATTNDKIPMRTLPFVSLIINGVLKKIPDPITIPTIIAIVVIKPNFRFGVTGVFDVI</sequence>
<accession>A0A645IKU4</accession>
<gene>
    <name evidence="1" type="ORF">SDC9_199586</name>
</gene>
<evidence type="ECO:0000313" key="1">
    <source>
        <dbReference type="EMBL" id="MPN51935.1"/>
    </source>
</evidence>
<proteinExistence type="predicted"/>